<evidence type="ECO:0000313" key="3">
    <source>
        <dbReference type="Proteomes" id="UP001595945"/>
    </source>
</evidence>
<gene>
    <name evidence="2" type="ORF">ACFO9K_03505</name>
</gene>
<dbReference type="EMBL" id="JBHSHT010000001">
    <property type="protein sequence ID" value="MFC4823323.1"/>
    <property type="molecule type" value="Genomic_DNA"/>
</dbReference>
<proteinExistence type="predicted"/>
<accession>A0ABD5PY58</accession>
<dbReference type="GeneID" id="73045629"/>
<keyword evidence="3" id="KW-1185">Reference proteome</keyword>
<evidence type="ECO:0000256" key="1">
    <source>
        <dbReference type="SAM" id="MobiDB-lite"/>
    </source>
</evidence>
<comment type="caution">
    <text evidence="2">The sequence shown here is derived from an EMBL/GenBank/DDBJ whole genome shotgun (WGS) entry which is preliminary data.</text>
</comment>
<feature type="region of interest" description="Disordered" evidence="1">
    <location>
        <begin position="1"/>
        <end position="30"/>
    </location>
</feature>
<dbReference type="Proteomes" id="UP001595945">
    <property type="component" value="Unassembled WGS sequence"/>
</dbReference>
<evidence type="ECO:0000313" key="2">
    <source>
        <dbReference type="EMBL" id="MFC4823323.1"/>
    </source>
</evidence>
<reference evidence="2 3" key="1">
    <citation type="journal article" date="2019" name="Int. J. Syst. Evol. Microbiol.">
        <title>The Global Catalogue of Microorganisms (GCM) 10K type strain sequencing project: providing services to taxonomists for standard genome sequencing and annotation.</title>
        <authorList>
            <consortium name="The Broad Institute Genomics Platform"/>
            <consortium name="The Broad Institute Genome Sequencing Center for Infectious Disease"/>
            <person name="Wu L."/>
            <person name="Ma J."/>
        </authorList>
    </citation>
    <scope>NUCLEOTIDE SEQUENCE [LARGE SCALE GENOMIC DNA]</scope>
    <source>
        <strain evidence="2 3">XZYJ18</strain>
    </source>
</reference>
<organism evidence="2 3">
    <name type="scientific">Halorussus aquaticus</name>
    <dbReference type="NCBI Taxonomy" id="2953748"/>
    <lineage>
        <taxon>Archaea</taxon>
        <taxon>Methanobacteriati</taxon>
        <taxon>Methanobacteriota</taxon>
        <taxon>Stenosarchaea group</taxon>
        <taxon>Halobacteria</taxon>
        <taxon>Halobacteriales</taxon>
        <taxon>Haladaptataceae</taxon>
        <taxon>Halorussus</taxon>
    </lineage>
</organism>
<name>A0ABD5PY58_9EURY</name>
<sequence>MGKDPHEPRRTGGSHDRFQEHRIHRSHESVLDTTVGDLARVDDGLDDLVGRQA</sequence>
<dbReference type="AlphaFoldDB" id="A0ABD5PY58"/>
<dbReference type="RefSeq" id="WP_254267196.1">
    <property type="nucleotide sequence ID" value="NZ_CP100400.1"/>
</dbReference>
<protein>
    <submittedName>
        <fullName evidence="2">Uncharacterized protein</fullName>
    </submittedName>
</protein>